<evidence type="ECO:0000313" key="2">
    <source>
        <dbReference type="EMBL" id="KAH7132516.1"/>
    </source>
</evidence>
<evidence type="ECO:0000313" key="3">
    <source>
        <dbReference type="Proteomes" id="UP000700596"/>
    </source>
</evidence>
<dbReference type="EMBL" id="JAGMWT010000003">
    <property type="protein sequence ID" value="KAH7132516.1"/>
    <property type="molecule type" value="Genomic_DNA"/>
</dbReference>
<protein>
    <submittedName>
        <fullName evidence="2">Uncharacterized protein</fullName>
    </submittedName>
</protein>
<gene>
    <name evidence="2" type="ORF">B0J11DRAFT_229521</name>
</gene>
<feature type="region of interest" description="Disordered" evidence="1">
    <location>
        <begin position="43"/>
        <end position="69"/>
    </location>
</feature>
<dbReference type="Proteomes" id="UP000700596">
    <property type="component" value="Unassembled WGS sequence"/>
</dbReference>
<feature type="compositionally biased region" description="Pro residues" evidence="1">
    <location>
        <begin position="49"/>
        <end position="64"/>
    </location>
</feature>
<dbReference type="InterPro" id="IPR011990">
    <property type="entry name" value="TPR-like_helical_dom_sf"/>
</dbReference>
<organism evidence="2 3">
    <name type="scientific">Dendryphion nanum</name>
    <dbReference type="NCBI Taxonomy" id="256645"/>
    <lineage>
        <taxon>Eukaryota</taxon>
        <taxon>Fungi</taxon>
        <taxon>Dikarya</taxon>
        <taxon>Ascomycota</taxon>
        <taxon>Pezizomycotina</taxon>
        <taxon>Dothideomycetes</taxon>
        <taxon>Pleosporomycetidae</taxon>
        <taxon>Pleosporales</taxon>
        <taxon>Torulaceae</taxon>
        <taxon>Dendryphion</taxon>
    </lineage>
</organism>
<keyword evidence="3" id="KW-1185">Reference proteome</keyword>
<evidence type="ECO:0000256" key="1">
    <source>
        <dbReference type="SAM" id="MobiDB-lite"/>
    </source>
</evidence>
<comment type="caution">
    <text evidence="2">The sequence shown here is derived from an EMBL/GenBank/DDBJ whole genome shotgun (WGS) entry which is preliminary data.</text>
</comment>
<dbReference type="AlphaFoldDB" id="A0A9P9E8B7"/>
<dbReference type="SUPFAM" id="SSF48452">
    <property type="entry name" value="TPR-like"/>
    <property type="match status" value="1"/>
</dbReference>
<name>A0A9P9E8B7_9PLEO</name>
<proteinExistence type="predicted"/>
<dbReference type="OrthoDB" id="438641at2759"/>
<reference evidence="2" key="1">
    <citation type="journal article" date="2021" name="Nat. Commun.">
        <title>Genetic determinants of endophytism in the Arabidopsis root mycobiome.</title>
        <authorList>
            <person name="Mesny F."/>
            <person name="Miyauchi S."/>
            <person name="Thiergart T."/>
            <person name="Pickel B."/>
            <person name="Atanasova L."/>
            <person name="Karlsson M."/>
            <person name="Huettel B."/>
            <person name="Barry K.W."/>
            <person name="Haridas S."/>
            <person name="Chen C."/>
            <person name="Bauer D."/>
            <person name="Andreopoulos W."/>
            <person name="Pangilinan J."/>
            <person name="LaButti K."/>
            <person name="Riley R."/>
            <person name="Lipzen A."/>
            <person name="Clum A."/>
            <person name="Drula E."/>
            <person name="Henrissat B."/>
            <person name="Kohler A."/>
            <person name="Grigoriev I.V."/>
            <person name="Martin F.M."/>
            <person name="Hacquard S."/>
        </authorList>
    </citation>
    <scope>NUCLEOTIDE SEQUENCE</scope>
    <source>
        <strain evidence="2">MPI-CAGE-CH-0243</strain>
    </source>
</reference>
<sequence>MDNTGERPNDFDSISLSFDDYLALGPDIPPWTYVFCPRTNRVEISPKETPTPDPVVASPSPPSPRRQGLVQLPTHTSESRLNAPVLCLPSTPKASLLNHSPSLTELEIEYPKETRWVRAMADANRLLVGKSTRHALKMYTNILSENPGHVPAFLNRSLCYIVLGFPHLATYDAFRALVTLDYITNDESDPFNGRAHIWNLHLYVTLGDPEVDTWLEGQDQFIGGGSIKPLNMQLASVRLGGTSMLLRHRPQQSFQGPLSREKTTEFLLRESRFQAYFRLVVALWKCGGGAIQSAIDQICRATEDQYVHTEDMEQFQHIHNEILCELEPLLREDDGINLLRKQKGLNPLPSGIRELLKCRFTKLKREIYPWDTCSLTWSNKADEFGYIMNEAISTSNEILRYRLEPDVDMRRPPRLILTANVDIPASEVLLIDRSINSTVYPKFTNAHSCTHCGTLLDLTDNAIVEARKHAEKRKKFLMHRAFEARHNLKLAVKCPNLPQPRVGYQMCHWCEAPFCGVVCRDRAMVNSFHTKLCPVSTQWHNYNVELPDPWSIPSPLYLKLLHLTIARVIAKTDAYPLEELWIKSMHGQLANPSIKSEVWHDFSIPIPEEDALSGSIKSMHINELYPDRMTLGQVKSQLTSHRADSKVDEEISDLADLCMRTSSDAEMTDAPDMMQGGSDQPPTHIMWSFESNVIQVVRLLAQIPRGDDPVTALLNALDLGWDGWILETLRAKVDAHLSIQTYPRTVKSYDEQGNLVENDDIERPDLPYQGGYELLDPAPHAQYIGSLRAFSSCIPKAGPGEAPNVRFADRDGKFIIKTSKMIGKGQRLCQ</sequence>
<accession>A0A9P9E8B7</accession>